<reference evidence="2" key="2">
    <citation type="journal article" date="2016" name="Mol. Ecol.">
        <title>Population genomics of the filarial nematode parasite Wuchereria bancrofti from mosquitoes.</title>
        <authorList>
            <person name="Small S.T."/>
            <person name="Reimer L.J."/>
            <person name="Tisch D.J."/>
            <person name="King C.L."/>
            <person name="Christensen B.M."/>
            <person name="Siba P.M."/>
            <person name="Kazura J.W."/>
            <person name="Serre D."/>
            <person name="Zimmerman P.A."/>
        </authorList>
    </citation>
    <scope>NUCLEOTIDE SEQUENCE</scope>
    <source>
        <strain evidence="2">pt0022</strain>
    </source>
</reference>
<protein>
    <submittedName>
        <fullName evidence="3 4">Uncharacterized protein</fullName>
    </submittedName>
</protein>
<name>A0A1I8EIE0_WUCBA</name>
<dbReference type="WBParaSite" id="mrna-Wban_09599">
    <property type="protein sequence ID" value="mrna-Wban_09599"/>
    <property type="gene ID" value="Wban_09599"/>
</dbReference>
<reference evidence="2" key="1">
    <citation type="submission" date="2015-03" db="EMBL/GenBank/DDBJ databases">
        <title>Wuchereria bancrofti Genome Sequencing Papua New Guinea Strain.</title>
        <authorList>
            <person name="Small S.T."/>
            <person name="Serre D."/>
            <person name="Zimmerman P.A."/>
        </authorList>
    </citation>
    <scope>NUCLEOTIDE SEQUENCE [LARGE SCALE GENOMIC DNA]</scope>
    <source>
        <strain evidence="2">pt0022</strain>
    </source>
</reference>
<dbReference type="WBParaSite" id="maker-PairedContig_224-snap-gene-0.7-mRNA-1">
    <property type="protein sequence ID" value="maker-PairedContig_224-snap-gene-0.7-mRNA-1"/>
    <property type="gene ID" value="maker-PairedContig_224-snap-gene-0.7"/>
</dbReference>
<dbReference type="AlphaFoldDB" id="A0A1I8EIE0"/>
<dbReference type="Proteomes" id="UP000093561">
    <property type="component" value="Unassembled WGS sequence"/>
</dbReference>
<sequence length="91" mass="9582">MQEVAKQQVFSYVLKVPLVKSGSKLFISQLQLPIRNNNSSKCTVGCGRGGPSPQPTYASTWATGPQQTGVPQQFVSGPSASLSAASKQVTN</sequence>
<feature type="region of interest" description="Disordered" evidence="1">
    <location>
        <begin position="45"/>
        <end position="91"/>
    </location>
</feature>
<dbReference type="STRING" id="6293.A0A1I8EIE0"/>
<accession>A0A1I8EIE0</accession>
<feature type="compositionally biased region" description="Polar residues" evidence="1">
    <location>
        <begin position="55"/>
        <end position="91"/>
    </location>
</feature>
<proteinExistence type="predicted"/>
<evidence type="ECO:0000313" key="4">
    <source>
        <dbReference type="WBParaSite" id="mrna-Wban_09599"/>
    </source>
</evidence>
<evidence type="ECO:0000256" key="1">
    <source>
        <dbReference type="SAM" id="MobiDB-lite"/>
    </source>
</evidence>
<reference evidence="3" key="3">
    <citation type="submission" date="2016-11" db="UniProtKB">
        <authorList>
            <consortium name="WormBaseParasite"/>
        </authorList>
    </citation>
    <scope>IDENTIFICATION</scope>
    <source>
        <strain evidence="3 4">pt0022</strain>
    </source>
</reference>
<evidence type="ECO:0000313" key="2">
    <source>
        <dbReference type="Proteomes" id="UP000093561"/>
    </source>
</evidence>
<organism evidence="3">
    <name type="scientific">Wuchereria bancrofti</name>
    <dbReference type="NCBI Taxonomy" id="6293"/>
    <lineage>
        <taxon>Eukaryota</taxon>
        <taxon>Metazoa</taxon>
        <taxon>Ecdysozoa</taxon>
        <taxon>Nematoda</taxon>
        <taxon>Chromadorea</taxon>
        <taxon>Rhabditida</taxon>
        <taxon>Spirurina</taxon>
        <taxon>Spiruromorpha</taxon>
        <taxon>Filarioidea</taxon>
        <taxon>Onchocercidae</taxon>
        <taxon>Wuchereria</taxon>
    </lineage>
</organism>
<evidence type="ECO:0000313" key="3">
    <source>
        <dbReference type="WBParaSite" id="maker-PairedContig_224-snap-gene-0.7-mRNA-1"/>
    </source>
</evidence>